<reference evidence="1 2" key="1">
    <citation type="submission" date="2016-07" db="EMBL/GenBank/DDBJ databases">
        <title>Pervasive Adenine N6-methylation of Active Genes in Fungi.</title>
        <authorList>
            <consortium name="DOE Joint Genome Institute"/>
            <person name="Mondo S.J."/>
            <person name="Dannebaum R.O."/>
            <person name="Kuo R.C."/>
            <person name="Labutti K."/>
            <person name="Haridas S."/>
            <person name="Kuo A."/>
            <person name="Salamov A."/>
            <person name="Ahrendt S.R."/>
            <person name="Lipzen A."/>
            <person name="Sullivan W."/>
            <person name="Andreopoulos W.B."/>
            <person name="Clum A."/>
            <person name="Lindquist E."/>
            <person name="Daum C."/>
            <person name="Ramamoorthy G.K."/>
            <person name="Gryganskyi A."/>
            <person name="Culley D."/>
            <person name="Magnuson J.K."/>
            <person name="James T.Y."/>
            <person name="O'Malley M.A."/>
            <person name="Stajich J.E."/>
            <person name="Spatafora J.W."/>
            <person name="Visel A."/>
            <person name="Grigoriev I.V."/>
        </authorList>
    </citation>
    <scope>NUCLEOTIDE SEQUENCE [LARGE SCALE GENOMIC DNA]</scope>
    <source>
        <strain evidence="1 2">NRRL 3301</strain>
    </source>
</reference>
<gene>
    <name evidence="1" type="ORF">DM01DRAFT_1341010</name>
</gene>
<protein>
    <submittedName>
        <fullName evidence="1">Uncharacterized protein</fullName>
    </submittedName>
</protein>
<sequence>MHASIPTIPDEGIDGLGLMTWCIVHHQITALKFWMLVHSIHDLIQEGDVVVSVCADANVFVGNLIKFAFLFPVGGLLMLI</sequence>
<keyword evidence="2" id="KW-1185">Reference proteome</keyword>
<organism evidence="1 2">
    <name type="scientific">Hesseltinella vesiculosa</name>
    <dbReference type="NCBI Taxonomy" id="101127"/>
    <lineage>
        <taxon>Eukaryota</taxon>
        <taxon>Fungi</taxon>
        <taxon>Fungi incertae sedis</taxon>
        <taxon>Mucoromycota</taxon>
        <taxon>Mucoromycotina</taxon>
        <taxon>Mucoromycetes</taxon>
        <taxon>Mucorales</taxon>
        <taxon>Cunninghamellaceae</taxon>
        <taxon>Hesseltinella</taxon>
    </lineage>
</organism>
<comment type="caution">
    <text evidence="1">The sequence shown here is derived from an EMBL/GenBank/DDBJ whole genome shotgun (WGS) entry which is preliminary data.</text>
</comment>
<name>A0A1X2G2E0_9FUNG</name>
<dbReference type="AlphaFoldDB" id="A0A1X2G2E0"/>
<dbReference type="Proteomes" id="UP000242146">
    <property type="component" value="Unassembled WGS sequence"/>
</dbReference>
<dbReference type="EMBL" id="MCGT01000064">
    <property type="protein sequence ID" value="ORX42685.1"/>
    <property type="molecule type" value="Genomic_DNA"/>
</dbReference>
<evidence type="ECO:0000313" key="1">
    <source>
        <dbReference type="EMBL" id="ORX42685.1"/>
    </source>
</evidence>
<accession>A0A1X2G2E0</accession>
<proteinExistence type="predicted"/>
<evidence type="ECO:0000313" key="2">
    <source>
        <dbReference type="Proteomes" id="UP000242146"/>
    </source>
</evidence>